<gene>
    <name evidence="1" type="ORF">F2P47_03365</name>
</gene>
<dbReference type="Proteomes" id="UP000468901">
    <property type="component" value="Unassembled WGS sequence"/>
</dbReference>
<dbReference type="AlphaFoldDB" id="A0A6N6VKW9"/>
<proteinExistence type="predicted"/>
<keyword evidence="2" id="KW-1185">Reference proteome</keyword>
<name>A0A6N6VKW9_9HYPH</name>
<dbReference type="NCBIfam" id="TIGR04267">
    <property type="entry name" value="mod_HExxH"/>
    <property type="match status" value="1"/>
</dbReference>
<protein>
    <submittedName>
        <fullName evidence="1">HEXXH motif domain-containing protein</fullName>
    </submittedName>
</protein>
<accession>A0A6N6VKW9</accession>
<evidence type="ECO:0000313" key="1">
    <source>
        <dbReference type="EMBL" id="KAB7742315.1"/>
    </source>
</evidence>
<sequence>MKAFHAFEPDADRAVALDLRMHMGLADSLEHISEQLASVPSFDVAQLATVILKLRNGVRFSPGIFGWYYELVLALLDERDEAASCAFQNILKTKPAGPGFVVRAMAAPAVDAECDLYRRRIGPEMTDLFQPPAPEAVENFRGRFDAGYELLNGALPELAGEIGALVREVVLATSPDGAPLQFDGASAYQLWGLLFLNPKFHPTPVAVAEVLAHESAHSLLFGFTFDEPLVFNDDDELYPSPLRLDPRPMDGIYHATYVSARMHWAMTRLAASPPLDEEMRAAAAAAASSDRENFEKGYEIVARYGRLSATGEALMAGARAYMSGLGVA</sequence>
<organism evidence="1 2">
    <name type="scientific">Parvibaculum sedimenti</name>
    <dbReference type="NCBI Taxonomy" id="2608632"/>
    <lineage>
        <taxon>Bacteria</taxon>
        <taxon>Pseudomonadati</taxon>
        <taxon>Pseudomonadota</taxon>
        <taxon>Alphaproteobacteria</taxon>
        <taxon>Hyphomicrobiales</taxon>
        <taxon>Parvibaculaceae</taxon>
        <taxon>Parvibaculum</taxon>
    </lineage>
</organism>
<dbReference type="EMBL" id="WESC01000002">
    <property type="protein sequence ID" value="KAB7742315.1"/>
    <property type="molecule type" value="Genomic_DNA"/>
</dbReference>
<dbReference type="RefSeq" id="WP_152214737.1">
    <property type="nucleotide sequence ID" value="NZ_WESC01000002.1"/>
</dbReference>
<reference evidence="1 2" key="1">
    <citation type="submission" date="2019-09" db="EMBL/GenBank/DDBJ databases">
        <title>Parvibaculum sedimenti sp. nov., isolated from sediment.</title>
        <authorList>
            <person name="Wang Y."/>
        </authorList>
    </citation>
    <scope>NUCLEOTIDE SEQUENCE [LARGE SCALE GENOMIC DNA]</scope>
    <source>
        <strain evidence="1 2">HXT-9</strain>
    </source>
</reference>
<evidence type="ECO:0000313" key="2">
    <source>
        <dbReference type="Proteomes" id="UP000468901"/>
    </source>
</evidence>
<comment type="caution">
    <text evidence="1">The sequence shown here is derived from an EMBL/GenBank/DDBJ whole genome shotgun (WGS) entry which is preliminary data.</text>
</comment>
<dbReference type="InterPro" id="IPR026337">
    <property type="entry name" value="AKG_HExxH"/>
</dbReference>